<feature type="non-terminal residue" evidence="1">
    <location>
        <position position="1092"/>
    </location>
</feature>
<protein>
    <submittedName>
        <fullName evidence="1">Uncharacterized protein</fullName>
    </submittedName>
</protein>
<dbReference type="PANTHER" id="PTHR34365">
    <property type="entry name" value="ENOLASE (DUF1399)"/>
    <property type="match status" value="1"/>
</dbReference>
<evidence type="ECO:0000313" key="2">
    <source>
        <dbReference type="Proteomes" id="UP001159405"/>
    </source>
</evidence>
<keyword evidence="2" id="KW-1185">Reference proteome</keyword>
<name>A0ABN8PYF8_9CNID</name>
<dbReference type="Proteomes" id="UP001159405">
    <property type="component" value="Unassembled WGS sequence"/>
</dbReference>
<sequence>MNIRAFMLAHMFKMLSEDMKSSGFLFSQSPNVPFVAPRLRHCLGLARSYLDMKSFTPNLCCAYGRDCNVIVSTLVDHKTIVGGEREAGLQRAKLLWHQLYGNEPFEVDLTAPVGNEMPHVSRIQYDIVAACSRQRVINYKVSLPHYGDETFLRDALIRYKHHLRLKQQNLNTFLVPCCDFDLILHAHQVHPLAYRTDTMKILGRVLNYDDDSVNDRPPGSKLVTSAKAVVKIWKDFGMNSGTNGAMFRGEPPLNIAENRNPIDYSSMAKIRFTYFVDVCEVEIHGLPKPKLYLVQISLRGSFRAGGKQSSYKVKGPVANFHGSTFEFDTSRSNFIQDIGDSSRQTTMSEEEIFSIDLVEAAIAQRNFLKLVDEHPCLYVGQHVQNALRRYEVFWLPLIAEFPDATVAAPLDIAWVWHVHMLSPLAYERDCNEIVSTLVDHKIFVGEEREAGLQKAKLLWHQLYGSEPFEVDLTAPIGNEMPRVSRIQYDIVAACSRQRVFNYQVFLPHYGDETFLRDALERYKQHLRFKQQHPNTFLVPCYDFDLIWHVHQVHPLAYRTDTMKILGRVLNHDDSVNDRRPGSKLVNSAKATIKIWKDYGLDFEKNGAMFRGEPPLNIAENPNPIDYSSMAQRFKCLVDVKEVEIQGLPKPKLYLVKISFRSSLGVGGRQIRQETKGPAASFHESSGRPLTTFEFNNTRKSNFILVDASFCRRRRDFIFCRNRSTDQVIRNFFSIPCDLDDIPREFVETPEVKKHEFWFDDQTSIRITTVTHPPSPLPGYHFFTVKPRGTGFHSFRDPSKISRSLTLFLPPASLTRLPEASCETSTGQVLYGLDQEAFTYRVMHSVALQLSSVEVINNDGNVVSTAHLIQSHVLPRQLQVSNKEANCTLNEGERAFLVRGSKDWGICIGKWEGYVRGVPAVAPSKRSRWGTRGIPGNPGYLKIKFFSLVETNEWITSYKNNMTNFEIYFPTGTCTVDLRTGEISFPARVDHVPESIALGFVIAMLHLICQPFQPTARYNSISLNLSKPRRIDNENMKLVVAAGYYASTIRDYTSGDCSGCGGCGGCGACGSSGCGGDGGGGDGDGDDDGGYSG</sequence>
<dbReference type="Pfam" id="PF07173">
    <property type="entry name" value="GRDP-like"/>
    <property type="match status" value="2"/>
</dbReference>
<gene>
    <name evidence="1" type="ORF">PLOB_00049346</name>
</gene>
<comment type="caution">
    <text evidence="1">The sequence shown here is derived from an EMBL/GenBank/DDBJ whole genome shotgun (WGS) entry which is preliminary data.</text>
</comment>
<dbReference type="EMBL" id="CALNXK010000095">
    <property type="protein sequence ID" value="CAH3152982.1"/>
    <property type="molecule type" value="Genomic_DNA"/>
</dbReference>
<proteinExistence type="predicted"/>
<reference evidence="1 2" key="1">
    <citation type="submission" date="2022-05" db="EMBL/GenBank/DDBJ databases">
        <authorList>
            <consortium name="Genoscope - CEA"/>
            <person name="William W."/>
        </authorList>
    </citation>
    <scope>NUCLEOTIDE SEQUENCE [LARGE SCALE GENOMIC DNA]</scope>
</reference>
<organism evidence="1 2">
    <name type="scientific">Porites lobata</name>
    <dbReference type="NCBI Taxonomy" id="104759"/>
    <lineage>
        <taxon>Eukaryota</taxon>
        <taxon>Metazoa</taxon>
        <taxon>Cnidaria</taxon>
        <taxon>Anthozoa</taxon>
        <taxon>Hexacorallia</taxon>
        <taxon>Scleractinia</taxon>
        <taxon>Fungiina</taxon>
        <taxon>Poritidae</taxon>
        <taxon>Porites</taxon>
    </lineage>
</organism>
<dbReference type="InterPro" id="IPR009836">
    <property type="entry name" value="GRDP-like"/>
</dbReference>
<evidence type="ECO:0000313" key="1">
    <source>
        <dbReference type="EMBL" id="CAH3152982.1"/>
    </source>
</evidence>
<accession>A0ABN8PYF8</accession>
<dbReference type="PANTHER" id="PTHR34365:SF7">
    <property type="entry name" value="GLYCINE-RICH DOMAIN-CONTAINING PROTEIN 1"/>
    <property type="match status" value="1"/>
</dbReference>